<keyword evidence="3" id="KW-1185">Reference proteome</keyword>
<dbReference type="KEGG" id="taw:EI545_11815"/>
<reference evidence="2 3" key="1">
    <citation type="submission" date="2018-12" db="EMBL/GenBank/DDBJ databases">
        <title>Complete genome sequencing of Tabrizicola sp. K13M18.</title>
        <authorList>
            <person name="Bae J.-W."/>
        </authorList>
    </citation>
    <scope>NUCLEOTIDE SEQUENCE [LARGE SCALE GENOMIC DNA]</scope>
    <source>
        <strain evidence="2 3">K13M18</strain>
    </source>
</reference>
<dbReference type="RefSeq" id="WP_125325661.1">
    <property type="nucleotide sequence ID" value="NZ_CP034328.1"/>
</dbReference>
<proteinExistence type="predicted"/>
<dbReference type="OrthoDB" id="7690273at2"/>
<evidence type="ECO:0000313" key="3">
    <source>
        <dbReference type="Proteomes" id="UP000282002"/>
    </source>
</evidence>
<feature type="domain" description="Flagellar protein FlgJ N-terminal" evidence="1">
    <location>
        <begin position="46"/>
        <end position="83"/>
    </location>
</feature>
<gene>
    <name evidence="2" type="ORF">EI545_11815</name>
</gene>
<dbReference type="Pfam" id="PF10135">
    <property type="entry name" value="Rod-binding"/>
    <property type="match status" value="1"/>
</dbReference>
<dbReference type="AlphaFoldDB" id="A0A3S8U731"/>
<sequence>MTPSPIPGLPPAAADRRQVILAKAQELEATFLAEMLAHAGLGDLQGGFGGGAGEAQFASFLRQEQARLMVDGGGIGLAEMIFNTLMEADHAHNA</sequence>
<dbReference type="InterPro" id="IPR019301">
    <property type="entry name" value="Flagellar_prot_FlgJ_N"/>
</dbReference>
<protein>
    <submittedName>
        <fullName evidence="2">Chemotaxis protein chel</fullName>
    </submittedName>
</protein>
<organism evidence="2 3">
    <name type="scientific">Tabrizicola piscis</name>
    <dbReference type="NCBI Taxonomy" id="2494374"/>
    <lineage>
        <taxon>Bacteria</taxon>
        <taxon>Pseudomonadati</taxon>
        <taxon>Pseudomonadota</taxon>
        <taxon>Alphaproteobacteria</taxon>
        <taxon>Rhodobacterales</taxon>
        <taxon>Paracoccaceae</taxon>
        <taxon>Tabrizicola</taxon>
    </lineage>
</organism>
<evidence type="ECO:0000259" key="1">
    <source>
        <dbReference type="Pfam" id="PF10135"/>
    </source>
</evidence>
<name>A0A3S8U731_9RHOB</name>
<dbReference type="Proteomes" id="UP000282002">
    <property type="component" value="Chromosome"/>
</dbReference>
<evidence type="ECO:0000313" key="2">
    <source>
        <dbReference type="EMBL" id="AZL59466.1"/>
    </source>
</evidence>
<dbReference type="EMBL" id="CP034328">
    <property type="protein sequence ID" value="AZL59466.1"/>
    <property type="molecule type" value="Genomic_DNA"/>
</dbReference>
<accession>A0A3S8U731</accession>